<dbReference type="PROSITE" id="PS51257">
    <property type="entry name" value="PROKAR_LIPOPROTEIN"/>
    <property type="match status" value="1"/>
</dbReference>
<evidence type="ECO:0000313" key="2">
    <source>
        <dbReference type="Proteomes" id="UP001341840"/>
    </source>
</evidence>
<reference evidence="1 2" key="1">
    <citation type="journal article" date="2023" name="Plants (Basel)">
        <title>Bridging the Gap: Combining Genomics and Transcriptomics Approaches to Understand Stylosanthes scabra, an Orphan Legume from the Brazilian Caatinga.</title>
        <authorList>
            <person name="Ferreira-Neto J.R.C."/>
            <person name="da Silva M.D."/>
            <person name="Binneck E."/>
            <person name="de Melo N.F."/>
            <person name="da Silva R.H."/>
            <person name="de Melo A.L.T.M."/>
            <person name="Pandolfi V."/>
            <person name="Bustamante F.O."/>
            <person name="Brasileiro-Vidal A.C."/>
            <person name="Benko-Iseppon A.M."/>
        </authorList>
    </citation>
    <scope>NUCLEOTIDE SEQUENCE [LARGE SCALE GENOMIC DNA]</scope>
    <source>
        <tissue evidence="1">Leaves</tissue>
    </source>
</reference>
<dbReference type="Proteomes" id="UP001341840">
    <property type="component" value="Unassembled WGS sequence"/>
</dbReference>
<accession>A0ABU6UWV2</accession>
<organism evidence="1 2">
    <name type="scientific">Stylosanthes scabra</name>
    <dbReference type="NCBI Taxonomy" id="79078"/>
    <lineage>
        <taxon>Eukaryota</taxon>
        <taxon>Viridiplantae</taxon>
        <taxon>Streptophyta</taxon>
        <taxon>Embryophyta</taxon>
        <taxon>Tracheophyta</taxon>
        <taxon>Spermatophyta</taxon>
        <taxon>Magnoliopsida</taxon>
        <taxon>eudicotyledons</taxon>
        <taxon>Gunneridae</taxon>
        <taxon>Pentapetalae</taxon>
        <taxon>rosids</taxon>
        <taxon>fabids</taxon>
        <taxon>Fabales</taxon>
        <taxon>Fabaceae</taxon>
        <taxon>Papilionoideae</taxon>
        <taxon>50 kb inversion clade</taxon>
        <taxon>dalbergioids sensu lato</taxon>
        <taxon>Dalbergieae</taxon>
        <taxon>Pterocarpus clade</taxon>
        <taxon>Stylosanthes</taxon>
    </lineage>
</organism>
<comment type="caution">
    <text evidence="1">The sequence shown here is derived from an EMBL/GenBank/DDBJ whole genome shotgun (WGS) entry which is preliminary data.</text>
</comment>
<keyword evidence="2" id="KW-1185">Reference proteome</keyword>
<proteinExistence type="predicted"/>
<evidence type="ECO:0008006" key="3">
    <source>
        <dbReference type="Google" id="ProtNLM"/>
    </source>
</evidence>
<evidence type="ECO:0000313" key="1">
    <source>
        <dbReference type="EMBL" id="MED6164561.1"/>
    </source>
</evidence>
<gene>
    <name evidence="1" type="ORF">PIB30_091296</name>
</gene>
<sequence length="148" mass="15811">MTTRLIWHAKPYHALGTAMSLVSVGCVRTPTFGVPLLSAQTASLLGALNQVHLVPDAGGYGTTLLLVSHARVRPDRGAIPLRPQALIRDGRELCPVNTEEGVHAIYGVRKLPHFDCRSGAAGKCVSARVVQRLEFPTVTGALPKPDTE</sequence>
<dbReference type="EMBL" id="JASCZI010122643">
    <property type="protein sequence ID" value="MED6164561.1"/>
    <property type="molecule type" value="Genomic_DNA"/>
</dbReference>
<protein>
    <recommendedName>
        <fullName evidence="3">Lipoprotein</fullName>
    </recommendedName>
</protein>
<name>A0ABU6UWV2_9FABA</name>